<name>A0A2N3YKD6_9MICO</name>
<proteinExistence type="predicted"/>
<feature type="transmembrane region" description="Helical" evidence="1">
    <location>
        <begin position="27"/>
        <end position="46"/>
    </location>
</feature>
<protein>
    <recommendedName>
        <fullName evidence="2">DUF4350 domain-containing protein</fullName>
    </recommendedName>
</protein>
<organism evidence="3 4">
    <name type="scientific">Phycicoccus duodecadis</name>
    <dbReference type="NCBI Taxonomy" id="173053"/>
    <lineage>
        <taxon>Bacteria</taxon>
        <taxon>Bacillati</taxon>
        <taxon>Actinomycetota</taxon>
        <taxon>Actinomycetes</taxon>
        <taxon>Micrococcales</taxon>
        <taxon>Intrasporangiaceae</taxon>
        <taxon>Phycicoccus</taxon>
    </lineage>
</organism>
<evidence type="ECO:0000256" key="1">
    <source>
        <dbReference type="SAM" id="Phobius"/>
    </source>
</evidence>
<dbReference type="OrthoDB" id="5241668at2"/>
<dbReference type="RefSeq" id="WP_101395738.1">
    <property type="nucleotide sequence ID" value="NZ_PJNE01000001.1"/>
</dbReference>
<reference evidence="3 4" key="1">
    <citation type="submission" date="2017-12" db="EMBL/GenBank/DDBJ databases">
        <title>Sequencing the genomes of 1000 Actinobacteria strains.</title>
        <authorList>
            <person name="Klenk H.-P."/>
        </authorList>
    </citation>
    <scope>NUCLEOTIDE SEQUENCE [LARGE SCALE GENOMIC DNA]</scope>
    <source>
        <strain evidence="3 4">DSM 12806</strain>
    </source>
</reference>
<sequence length="411" mass="42891">MSAPVTEPSVSPEGTEVATVVRRGRAVLLWVLLLVVGGAVIAVAAGSPSPEEYLHPDGTGQGGTAALVTVLRDRGIDVRVAETSADAVRAAGDEAGSTIVLGNADLLTDTAARRLLRDSRGVDRIVVLDASARTLSLLGLDVSARGVAQEPGTADCTRPWVRPGDRVAPVLWMLVPGNGLRGASGCYPAPAPGRTTDPDALPPTGYAALDLPADGRHAAMTLVGFPDAATNRYVTDSANAGLLVRLLGASPRLVWYHPGIEDATDNPSQRDEGSVWPEWAGPALVLAGLAFVAFAVSRGRRLGRLVPEPLPVVVRATETTESRAELYRVADDRARAARILRHATLARLSRRLGLAPGAPLDALVDAVARATTMPPAQVDALLRDGPAPDEAGLVSLAQQLAHLEEKVARHD</sequence>
<evidence type="ECO:0000259" key="2">
    <source>
        <dbReference type="Pfam" id="PF14258"/>
    </source>
</evidence>
<dbReference type="Proteomes" id="UP000233781">
    <property type="component" value="Unassembled WGS sequence"/>
</dbReference>
<accession>A0A2N3YKD6</accession>
<dbReference type="Pfam" id="PF14258">
    <property type="entry name" value="DUF4350"/>
    <property type="match status" value="1"/>
</dbReference>
<dbReference type="AlphaFoldDB" id="A0A2N3YKD6"/>
<keyword evidence="1" id="KW-0472">Membrane</keyword>
<keyword evidence="1" id="KW-1133">Transmembrane helix</keyword>
<keyword evidence="4" id="KW-1185">Reference proteome</keyword>
<keyword evidence="1" id="KW-0812">Transmembrane</keyword>
<dbReference type="EMBL" id="PJNE01000001">
    <property type="protein sequence ID" value="PKW27289.1"/>
    <property type="molecule type" value="Genomic_DNA"/>
</dbReference>
<evidence type="ECO:0000313" key="3">
    <source>
        <dbReference type="EMBL" id="PKW27289.1"/>
    </source>
</evidence>
<dbReference type="InterPro" id="IPR025646">
    <property type="entry name" value="DUF4350"/>
</dbReference>
<gene>
    <name evidence="3" type="ORF">ATL31_2127</name>
</gene>
<evidence type="ECO:0000313" key="4">
    <source>
        <dbReference type="Proteomes" id="UP000233781"/>
    </source>
</evidence>
<comment type="caution">
    <text evidence="3">The sequence shown here is derived from an EMBL/GenBank/DDBJ whole genome shotgun (WGS) entry which is preliminary data.</text>
</comment>
<feature type="domain" description="DUF4350" evidence="2">
    <location>
        <begin position="59"/>
        <end position="247"/>
    </location>
</feature>